<gene>
    <name evidence="1" type="ORF">LOK49_LG15G02602</name>
</gene>
<organism evidence="1 2">
    <name type="scientific">Camellia lanceoleosa</name>
    <dbReference type="NCBI Taxonomy" id="1840588"/>
    <lineage>
        <taxon>Eukaryota</taxon>
        <taxon>Viridiplantae</taxon>
        <taxon>Streptophyta</taxon>
        <taxon>Embryophyta</taxon>
        <taxon>Tracheophyta</taxon>
        <taxon>Spermatophyta</taxon>
        <taxon>Magnoliopsida</taxon>
        <taxon>eudicotyledons</taxon>
        <taxon>Gunneridae</taxon>
        <taxon>Pentapetalae</taxon>
        <taxon>asterids</taxon>
        <taxon>Ericales</taxon>
        <taxon>Theaceae</taxon>
        <taxon>Camellia</taxon>
    </lineage>
</organism>
<name>A0ACC0F670_9ERIC</name>
<evidence type="ECO:0000313" key="1">
    <source>
        <dbReference type="EMBL" id="KAI7984120.1"/>
    </source>
</evidence>
<keyword evidence="2" id="KW-1185">Reference proteome</keyword>
<comment type="caution">
    <text evidence="1">The sequence shown here is derived from an EMBL/GenBank/DDBJ whole genome shotgun (WGS) entry which is preliminary data.</text>
</comment>
<accession>A0ACC0F670</accession>
<evidence type="ECO:0000313" key="2">
    <source>
        <dbReference type="Proteomes" id="UP001060215"/>
    </source>
</evidence>
<dbReference type="EMBL" id="CM045768">
    <property type="protein sequence ID" value="KAI7984120.1"/>
    <property type="molecule type" value="Genomic_DNA"/>
</dbReference>
<dbReference type="Proteomes" id="UP001060215">
    <property type="component" value="Chromosome 11"/>
</dbReference>
<proteinExistence type="predicted"/>
<protein>
    <submittedName>
        <fullName evidence="1">G-type lectin S-receptor-like serine/threonine-protein kinase RLK1</fullName>
    </submittedName>
</protein>
<sequence length="266" mass="29873">MACALPHHLLFFFLLLFLLPFSIVARTNGTVDVGASITANNKDTPWLSPSGVFAFGFKPLEEKNLFLLCIWYHQIPDQTIVWYGYDGVPVSIGSKLGLTIDRGLVLNDPQGKELWNSQPILNNVAYGFTNDTGNFVLVRSDSFYLWESFKNPTDTMLPTQIVESGGVVFSRLSETHFLQGRFQLCLLPDGNLVLNTRDITTNFAYDAYYISGTYDPSNSSNSGYRVIFDDAGFMYILRRNNQIGFTPQSPLGLNYLTGLMVLNKSW</sequence>
<reference evidence="1 2" key="1">
    <citation type="journal article" date="2022" name="Plant J.">
        <title>Chromosome-level genome of Camellia lanceoleosa provides a valuable resource for understanding genome evolution and self-incompatibility.</title>
        <authorList>
            <person name="Gong W."/>
            <person name="Xiao S."/>
            <person name="Wang L."/>
            <person name="Liao Z."/>
            <person name="Chang Y."/>
            <person name="Mo W."/>
            <person name="Hu G."/>
            <person name="Li W."/>
            <person name="Zhao G."/>
            <person name="Zhu H."/>
            <person name="Hu X."/>
            <person name="Ji K."/>
            <person name="Xiang X."/>
            <person name="Song Q."/>
            <person name="Yuan D."/>
            <person name="Jin S."/>
            <person name="Zhang L."/>
        </authorList>
    </citation>
    <scope>NUCLEOTIDE SEQUENCE [LARGE SCALE GENOMIC DNA]</scope>
    <source>
        <strain evidence="1">SQ_2022a</strain>
    </source>
</reference>